<name>A0A835N5C9_9ROSI</name>
<proteinExistence type="predicted"/>
<sequence length="127" mass="13733">MGEWIGIYFGHFVLNMVCSRNGFSLPLQLAMAFYSCQGFGGYVCNMHISGTPDEGDYCSGFVKLDADGNSWGNPGSVGLGCLIRTPAGHFVVGFAGFETNLLPRVLAFKCSLQLAFVILFCRGYPPN</sequence>
<evidence type="ECO:0000313" key="2">
    <source>
        <dbReference type="Proteomes" id="UP000657918"/>
    </source>
</evidence>
<accession>A0A835N5C9</accession>
<comment type="caution">
    <text evidence="1">The sequence shown here is derived from an EMBL/GenBank/DDBJ whole genome shotgun (WGS) entry which is preliminary data.</text>
</comment>
<dbReference type="AlphaFoldDB" id="A0A835N5C9"/>
<keyword evidence="2" id="KW-1185">Reference proteome</keyword>
<dbReference type="Proteomes" id="UP000657918">
    <property type="component" value="Unassembled WGS sequence"/>
</dbReference>
<evidence type="ECO:0008006" key="3">
    <source>
        <dbReference type="Google" id="ProtNLM"/>
    </source>
</evidence>
<organism evidence="1 2">
    <name type="scientific">Salix dunnii</name>
    <dbReference type="NCBI Taxonomy" id="1413687"/>
    <lineage>
        <taxon>Eukaryota</taxon>
        <taxon>Viridiplantae</taxon>
        <taxon>Streptophyta</taxon>
        <taxon>Embryophyta</taxon>
        <taxon>Tracheophyta</taxon>
        <taxon>Spermatophyta</taxon>
        <taxon>Magnoliopsida</taxon>
        <taxon>eudicotyledons</taxon>
        <taxon>Gunneridae</taxon>
        <taxon>Pentapetalae</taxon>
        <taxon>rosids</taxon>
        <taxon>fabids</taxon>
        <taxon>Malpighiales</taxon>
        <taxon>Salicaceae</taxon>
        <taxon>Saliceae</taxon>
        <taxon>Salix</taxon>
    </lineage>
</organism>
<dbReference type="OrthoDB" id="895680at2759"/>
<protein>
    <recommendedName>
        <fullName evidence="3">RNase H type-1 domain-containing protein</fullName>
    </recommendedName>
</protein>
<reference evidence="1 2" key="1">
    <citation type="submission" date="2020-10" db="EMBL/GenBank/DDBJ databases">
        <title>Plant Genome Project.</title>
        <authorList>
            <person name="Zhang R.-G."/>
        </authorList>
    </citation>
    <scope>NUCLEOTIDE SEQUENCE [LARGE SCALE GENOMIC DNA]</scope>
    <source>
        <strain evidence="1">FAFU-HL-1</strain>
        <tissue evidence="1">Leaf</tissue>
    </source>
</reference>
<gene>
    <name evidence="1" type="ORF">SADUNF_Sadunf02G0005000</name>
</gene>
<evidence type="ECO:0000313" key="1">
    <source>
        <dbReference type="EMBL" id="KAF9686589.1"/>
    </source>
</evidence>
<dbReference type="EMBL" id="JADGMS010000002">
    <property type="protein sequence ID" value="KAF9686589.1"/>
    <property type="molecule type" value="Genomic_DNA"/>
</dbReference>